<reference evidence="2" key="1">
    <citation type="submission" date="2018-05" db="EMBL/GenBank/DDBJ databases">
        <authorList>
            <person name="Lanie J.A."/>
            <person name="Ng W.-L."/>
            <person name="Kazmierczak K.M."/>
            <person name="Andrzejewski T.M."/>
            <person name="Davidsen T.M."/>
            <person name="Wayne K.J."/>
            <person name="Tettelin H."/>
            <person name="Glass J.I."/>
            <person name="Rusch D."/>
            <person name="Podicherti R."/>
            <person name="Tsui H.-C.T."/>
            <person name="Winkler M.E."/>
        </authorList>
    </citation>
    <scope>NUCLEOTIDE SEQUENCE</scope>
</reference>
<sequence>MREFLKRNGDKLVLIIPLLWLSIDWLIDGRIIAFILTFIFIFVVIGWLEE</sequence>
<dbReference type="EMBL" id="UINC01001882">
    <property type="protein sequence ID" value="SUZ90288.1"/>
    <property type="molecule type" value="Genomic_DNA"/>
</dbReference>
<keyword evidence="1" id="KW-0812">Transmembrane</keyword>
<proteinExistence type="predicted"/>
<name>A0A381RH68_9ZZZZ</name>
<dbReference type="AlphaFoldDB" id="A0A381RH68"/>
<gene>
    <name evidence="2" type="ORF">METZ01_LOCUS43142</name>
</gene>
<keyword evidence="1" id="KW-1133">Transmembrane helix</keyword>
<protein>
    <submittedName>
        <fullName evidence="2">Uncharacterized protein</fullName>
    </submittedName>
</protein>
<evidence type="ECO:0000313" key="2">
    <source>
        <dbReference type="EMBL" id="SUZ90288.1"/>
    </source>
</evidence>
<evidence type="ECO:0000256" key="1">
    <source>
        <dbReference type="SAM" id="Phobius"/>
    </source>
</evidence>
<keyword evidence="1" id="KW-0472">Membrane</keyword>
<feature type="transmembrane region" description="Helical" evidence="1">
    <location>
        <begin position="12"/>
        <end position="45"/>
    </location>
</feature>
<accession>A0A381RH68</accession>
<organism evidence="2">
    <name type="scientific">marine metagenome</name>
    <dbReference type="NCBI Taxonomy" id="408172"/>
    <lineage>
        <taxon>unclassified sequences</taxon>
        <taxon>metagenomes</taxon>
        <taxon>ecological metagenomes</taxon>
    </lineage>
</organism>